<name>A0A9Y6J652_9CICH</name>
<feature type="non-terminal residue" evidence="4">
    <location>
        <position position="78"/>
    </location>
</feature>
<gene>
    <name evidence="4" type="primary">LOC106456088</name>
</gene>
<keyword evidence="3" id="KW-1185">Reference proteome</keyword>
<dbReference type="InterPro" id="IPR001254">
    <property type="entry name" value="Trypsin_dom"/>
</dbReference>
<dbReference type="InterPro" id="IPR009003">
    <property type="entry name" value="Peptidase_S1_PA"/>
</dbReference>
<dbReference type="GeneID" id="106456088"/>
<dbReference type="GO" id="GO:0006508">
    <property type="term" value="P:proteolysis"/>
    <property type="evidence" value="ECO:0007669"/>
    <property type="project" value="InterPro"/>
</dbReference>
<proteinExistence type="predicted"/>
<dbReference type="RefSeq" id="XP_013763716.1">
    <property type="nucleotide sequence ID" value="XM_013908262.1"/>
</dbReference>
<evidence type="ECO:0000256" key="1">
    <source>
        <dbReference type="SAM" id="SignalP"/>
    </source>
</evidence>
<dbReference type="SUPFAM" id="SSF50494">
    <property type="entry name" value="Trypsin-like serine proteases"/>
    <property type="match status" value="1"/>
</dbReference>
<dbReference type="Proteomes" id="UP000695023">
    <property type="component" value="Unplaced"/>
</dbReference>
<dbReference type="GO" id="GO:0004252">
    <property type="term" value="F:serine-type endopeptidase activity"/>
    <property type="evidence" value="ECO:0007669"/>
    <property type="project" value="InterPro"/>
</dbReference>
<evidence type="ECO:0000313" key="4">
    <source>
        <dbReference type="RefSeq" id="XP_013763716.1"/>
    </source>
</evidence>
<protein>
    <submittedName>
        <fullName evidence="4">Serine protease 48-like</fullName>
    </submittedName>
</protein>
<dbReference type="Gene3D" id="2.40.10.10">
    <property type="entry name" value="Trypsin-like serine proteases"/>
    <property type="match status" value="1"/>
</dbReference>
<evidence type="ECO:0000259" key="2">
    <source>
        <dbReference type="Pfam" id="PF00089"/>
    </source>
</evidence>
<feature type="domain" description="Peptidase S1" evidence="2">
    <location>
        <begin position="38"/>
        <end position="71"/>
    </location>
</feature>
<feature type="chain" id="PRO_5041466807" evidence="1">
    <location>
        <begin position="24"/>
        <end position="78"/>
    </location>
</feature>
<dbReference type="AlphaFoldDB" id="A0A9Y6J652"/>
<dbReference type="Pfam" id="PF00089">
    <property type="entry name" value="Trypsin"/>
    <property type="match status" value="1"/>
</dbReference>
<reference evidence="4" key="1">
    <citation type="submission" date="2025-08" db="UniProtKB">
        <authorList>
            <consortium name="RefSeq"/>
        </authorList>
    </citation>
    <scope>IDENTIFICATION</scope>
</reference>
<organism evidence="3 4">
    <name type="scientific">Pundamilia nyererei</name>
    <dbReference type="NCBI Taxonomy" id="303518"/>
    <lineage>
        <taxon>Eukaryota</taxon>
        <taxon>Metazoa</taxon>
        <taxon>Chordata</taxon>
        <taxon>Craniata</taxon>
        <taxon>Vertebrata</taxon>
        <taxon>Euteleostomi</taxon>
        <taxon>Actinopterygii</taxon>
        <taxon>Neopterygii</taxon>
        <taxon>Teleostei</taxon>
        <taxon>Neoteleostei</taxon>
        <taxon>Acanthomorphata</taxon>
        <taxon>Ovalentaria</taxon>
        <taxon>Cichlomorphae</taxon>
        <taxon>Cichliformes</taxon>
        <taxon>Cichlidae</taxon>
        <taxon>African cichlids</taxon>
        <taxon>Pseudocrenilabrinae</taxon>
        <taxon>Haplochromini</taxon>
        <taxon>Pundamilia</taxon>
    </lineage>
</organism>
<sequence length="78" mass="8300">MALQQFVCCFTAVIVFFCKGCHSQKPTCGRSAVNSSSITGARDAAPGSWPWFAAVNTHSAGSLITDQWVLTDAYSVPT</sequence>
<dbReference type="InterPro" id="IPR043504">
    <property type="entry name" value="Peptidase_S1_PA_chymotrypsin"/>
</dbReference>
<feature type="signal peptide" evidence="1">
    <location>
        <begin position="1"/>
        <end position="23"/>
    </location>
</feature>
<keyword evidence="1" id="KW-0732">Signal</keyword>
<accession>A0A9Y6J652</accession>
<evidence type="ECO:0000313" key="3">
    <source>
        <dbReference type="Proteomes" id="UP000695023"/>
    </source>
</evidence>